<accession>A0A2S7SR08</accession>
<gene>
    <name evidence="1" type="ORF">CJD36_019025</name>
</gene>
<comment type="caution">
    <text evidence="1">The sequence shown here is derived from an EMBL/GenBank/DDBJ whole genome shotgun (WGS) entry which is preliminary data.</text>
</comment>
<sequence length="225" mass="25728">MLKRTLKLSGKVLLGIVLFLVVYGLAAYACSRITIEREKDAKEEIAIYIKTNGVHTDIVVPVRSEQMDWSKEVKYAFTGLKDTNCQYLALGWGDKGFYLETPEWKDLKFSVAFKAAFGLSTTAVHATFYKQIRENSTCRKINISKEQYARLVTHVVNSFQRDKDGHFVHIDTKANYGMTDAFYEATGRYSLFYTCNTWANSALKRCGQRSCLWAILDKGIFAKYE</sequence>
<dbReference type="PROSITE" id="PS51257">
    <property type="entry name" value="PROKAR_LIPOPROTEIN"/>
    <property type="match status" value="1"/>
</dbReference>
<reference evidence="1 2" key="1">
    <citation type="submission" date="2018-01" db="EMBL/GenBank/DDBJ databases">
        <title>A novel member of the phylum Bacteroidetes isolated from glacier ice.</title>
        <authorList>
            <person name="Liu Q."/>
            <person name="Xin Y.-H."/>
        </authorList>
    </citation>
    <scope>NUCLEOTIDE SEQUENCE [LARGE SCALE GENOMIC DNA]</scope>
    <source>
        <strain evidence="1 2">RB1R16</strain>
    </source>
</reference>
<dbReference type="EMBL" id="PPSL01000006">
    <property type="protein sequence ID" value="PQJ09343.1"/>
    <property type="molecule type" value="Genomic_DNA"/>
</dbReference>
<organism evidence="1 2">
    <name type="scientific">Flavipsychrobacter stenotrophus</name>
    <dbReference type="NCBI Taxonomy" id="2077091"/>
    <lineage>
        <taxon>Bacteria</taxon>
        <taxon>Pseudomonadati</taxon>
        <taxon>Bacteroidota</taxon>
        <taxon>Chitinophagia</taxon>
        <taxon>Chitinophagales</taxon>
        <taxon>Chitinophagaceae</taxon>
        <taxon>Flavipsychrobacter</taxon>
    </lineage>
</organism>
<dbReference type="InterPro" id="IPR011727">
    <property type="entry name" value="CHP02117"/>
</dbReference>
<dbReference type="Pfam" id="PF09601">
    <property type="entry name" value="DUF2459"/>
    <property type="match status" value="1"/>
</dbReference>
<dbReference type="AlphaFoldDB" id="A0A2S7SR08"/>
<evidence type="ECO:0000313" key="2">
    <source>
        <dbReference type="Proteomes" id="UP000239872"/>
    </source>
</evidence>
<protein>
    <submittedName>
        <fullName evidence="1">TIGR02117 family protein</fullName>
    </submittedName>
</protein>
<name>A0A2S7SR08_9BACT</name>
<proteinExistence type="predicted"/>
<dbReference type="NCBIfam" id="TIGR02117">
    <property type="entry name" value="chp_urease_rgn"/>
    <property type="match status" value="1"/>
</dbReference>
<dbReference type="Proteomes" id="UP000239872">
    <property type="component" value="Unassembled WGS sequence"/>
</dbReference>
<evidence type="ECO:0000313" key="1">
    <source>
        <dbReference type="EMBL" id="PQJ09343.1"/>
    </source>
</evidence>
<dbReference type="OrthoDB" id="211174at2"/>
<keyword evidence="2" id="KW-1185">Reference proteome</keyword>